<sequence length="161" mass="18782">MIFSPHSKVWIYQSNRQFTATEAEEIQQKLDVFTDQWKAHGHQLKAKAEIPYNFFIVLIVDQDSASATGCSIDSSVRVIKEIENTYGVDLFDRFNMAYKLDDQIYVNTKEDFETLITIKKIGPQTIVFNNMVQTLAEYEQKWEVPLENSWHQHIFAEQLGN</sequence>
<accession>A0A923IXF0</accession>
<dbReference type="Proteomes" id="UP000601055">
    <property type="component" value="Unassembled WGS sequence"/>
</dbReference>
<gene>
    <name evidence="1" type="ORF">GM921_16485</name>
</gene>
<name>A0A923IXF0_9SPHI</name>
<comment type="caution">
    <text evidence="1">The sequence shown here is derived from an EMBL/GenBank/DDBJ whole genome shotgun (WGS) entry which is preliminary data.</text>
</comment>
<organism evidence="1 2">
    <name type="scientific">Pedobacter planticolens</name>
    <dbReference type="NCBI Taxonomy" id="2679964"/>
    <lineage>
        <taxon>Bacteria</taxon>
        <taxon>Pseudomonadati</taxon>
        <taxon>Bacteroidota</taxon>
        <taxon>Sphingobacteriia</taxon>
        <taxon>Sphingobacteriales</taxon>
        <taxon>Sphingobacteriaceae</taxon>
        <taxon>Pedobacter</taxon>
    </lineage>
</organism>
<dbReference type="EMBL" id="WNXD01000002">
    <property type="protein sequence ID" value="MBB2147104.1"/>
    <property type="molecule type" value="Genomic_DNA"/>
</dbReference>
<dbReference type="AlphaFoldDB" id="A0A923IXF0"/>
<protein>
    <submittedName>
        <fullName evidence="1">ABC transporter ATPase</fullName>
    </submittedName>
</protein>
<evidence type="ECO:0000313" key="2">
    <source>
        <dbReference type="Proteomes" id="UP000601055"/>
    </source>
</evidence>
<proteinExistence type="predicted"/>
<keyword evidence="2" id="KW-1185">Reference proteome</keyword>
<dbReference type="RefSeq" id="WP_182923731.1">
    <property type="nucleotide sequence ID" value="NZ_WNXD01000002.1"/>
</dbReference>
<evidence type="ECO:0000313" key="1">
    <source>
        <dbReference type="EMBL" id="MBB2147104.1"/>
    </source>
</evidence>
<reference evidence="1" key="1">
    <citation type="submission" date="2019-11" db="EMBL/GenBank/DDBJ databases">
        <title>Description of Pedobacter sp. LMG 31464T.</title>
        <authorList>
            <person name="Carlier A."/>
            <person name="Qi S."/>
            <person name="Vandamme P."/>
        </authorList>
    </citation>
    <scope>NUCLEOTIDE SEQUENCE</scope>
    <source>
        <strain evidence="1">LMG 31464</strain>
    </source>
</reference>